<dbReference type="RefSeq" id="XP_014178145.1">
    <property type="nucleotide sequence ID" value="XM_014322670.1"/>
</dbReference>
<evidence type="ECO:0000313" key="2">
    <source>
        <dbReference type="EMBL" id="EJT47050.1"/>
    </source>
</evidence>
<dbReference type="VEuPathDB" id="FungiDB:A1Q1_04293"/>
<sequence length="611" mass="68078">MTTPPSPKRSREEPKSARQTPVKRPKTAPTPPQDADSRNGKDEIPTPALLYHLALSAHAAAHRHYTQAFVPPHVQLSDAPLPLESGPYVSDPHALSTALGLLVAALDMLQAALHTPALSDVEHAAFGAEFAHIGIKVLETVTSAQRLRSESVLAIDEKRLLADVDDTIKTSRSPHTRRFKYALELASARFAFMNIKVGRRVIKNALATTPHEAFIHRYQLQLLLLQTLEDSQSNDFFSAAEDLILVEFCHLARLRALFVLRKWDRLEAAMKDCATVFGLPYSPQEIPEVAGSGSSNERLWRTIVTIHYLSFRALYEGRSGEDSTAKACIAKLFIVMDMAEEKGTLRKLRANGGIVKTYPLFVQTTPVNILWGLAHLVTITRSYCTLRTSAASRTRRAKESYGISDSRHEVMILRAEIMMEQALAHIFRTELEEADKEILAHLRDTNLFKTYFPQVCMLHGQLAHQLGLAEVADRYYSTAKGSVAAGSEFGLVVEVNRLAAIGELEQVTEDPKRMHTVNVLADQCRSGDNMAFHAMGNFLSSIADPEQLYRLTQRLEEEAKMKESYAKHAARIKEMKAFGAKRFANLPARRRKERVPSSLGKEVATASNTDH</sequence>
<organism evidence="2 3">
    <name type="scientific">Trichosporon asahii var. asahii (strain ATCC 90039 / CBS 2479 / JCM 2466 / KCTC 7840 / NBRC 103889/ NCYC 2677 / UAMH 7654)</name>
    <name type="common">Yeast</name>
    <dbReference type="NCBI Taxonomy" id="1186058"/>
    <lineage>
        <taxon>Eukaryota</taxon>
        <taxon>Fungi</taxon>
        <taxon>Dikarya</taxon>
        <taxon>Basidiomycota</taxon>
        <taxon>Agaricomycotina</taxon>
        <taxon>Tremellomycetes</taxon>
        <taxon>Trichosporonales</taxon>
        <taxon>Trichosporonaceae</taxon>
        <taxon>Trichosporon</taxon>
    </lineage>
</organism>
<comment type="caution">
    <text evidence="2">The sequence shown here is derived from an EMBL/GenBank/DDBJ whole genome shotgun (WGS) entry which is preliminary data.</text>
</comment>
<dbReference type="Proteomes" id="UP000002748">
    <property type="component" value="Unassembled WGS sequence"/>
</dbReference>
<feature type="region of interest" description="Disordered" evidence="1">
    <location>
        <begin position="1"/>
        <end position="44"/>
    </location>
</feature>
<name>J4U911_TRIAS</name>
<protein>
    <submittedName>
        <fullName evidence="2">Uncharacterized protein</fullName>
    </submittedName>
</protein>
<evidence type="ECO:0000313" key="3">
    <source>
        <dbReference type="Proteomes" id="UP000002748"/>
    </source>
</evidence>
<dbReference type="HOGENOM" id="CLU_025812_0_0_1"/>
<dbReference type="AlphaFoldDB" id="J4U911"/>
<accession>J4U911</accession>
<gene>
    <name evidence="2" type="ORF">A1Q1_04293</name>
</gene>
<reference evidence="2 3" key="1">
    <citation type="journal article" date="2012" name="Eukaryot. Cell">
        <title>Draft genome sequence of CBS 2479, the standard type strain of Trichosporon asahii.</title>
        <authorList>
            <person name="Yang R.Y."/>
            <person name="Li H.T."/>
            <person name="Zhu H."/>
            <person name="Zhou G.P."/>
            <person name="Wang M."/>
            <person name="Wang L."/>
        </authorList>
    </citation>
    <scope>NUCLEOTIDE SEQUENCE [LARGE SCALE GENOMIC DNA]</scope>
    <source>
        <strain evidence="3">ATCC 90039 / CBS 2479 / JCM 2466 / KCTC 7840 / NCYC 2677 / UAMH 7654</strain>
    </source>
</reference>
<dbReference type="OrthoDB" id="5565328at2759"/>
<dbReference type="GeneID" id="25987806"/>
<feature type="compositionally biased region" description="Basic and acidic residues" evidence="1">
    <location>
        <begin position="35"/>
        <end position="44"/>
    </location>
</feature>
<dbReference type="KEGG" id="tasa:A1Q1_04293"/>
<dbReference type="EMBL" id="ALBS01000266">
    <property type="protein sequence ID" value="EJT47050.1"/>
    <property type="molecule type" value="Genomic_DNA"/>
</dbReference>
<feature type="region of interest" description="Disordered" evidence="1">
    <location>
        <begin position="589"/>
        <end position="611"/>
    </location>
</feature>
<proteinExistence type="predicted"/>
<evidence type="ECO:0000256" key="1">
    <source>
        <dbReference type="SAM" id="MobiDB-lite"/>
    </source>
</evidence>